<dbReference type="Gene3D" id="3.30.420.10">
    <property type="entry name" value="Ribonuclease H-like superfamily/Ribonuclease H"/>
    <property type="match status" value="1"/>
</dbReference>
<dbReference type="Gene3D" id="3.30.70.270">
    <property type="match status" value="1"/>
</dbReference>
<evidence type="ECO:0000313" key="4">
    <source>
        <dbReference type="Proteomes" id="UP001151760"/>
    </source>
</evidence>
<dbReference type="GO" id="GO:0003964">
    <property type="term" value="F:RNA-directed DNA polymerase activity"/>
    <property type="evidence" value="ECO:0007669"/>
    <property type="project" value="UniProtKB-KW"/>
</dbReference>
<dbReference type="PANTHER" id="PTHR48475">
    <property type="entry name" value="RIBONUCLEASE H"/>
    <property type="match status" value="1"/>
</dbReference>
<keyword evidence="3" id="KW-0808">Transferase</keyword>
<organism evidence="3 4">
    <name type="scientific">Tanacetum coccineum</name>
    <dbReference type="NCBI Taxonomy" id="301880"/>
    <lineage>
        <taxon>Eukaryota</taxon>
        <taxon>Viridiplantae</taxon>
        <taxon>Streptophyta</taxon>
        <taxon>Embryophyta</taxon>
        <taxon>Tracheophyta</taxon>
        <taxon>Spermatophyta</taxon>
        <taxon>Magnoliopsida</taxon>
        <taxon>eudicotyledons</taxon>
        <taxon>Gunneridae</taxon>
        <taxon>Pentapetalae</taxon>
        <taxon>asterids</taxon>
        <taxon>campanulids</taxon>
        <taxon>Asterales</taxon>
        <taxon>Asteraceae</taxon>
        <taxon>Asteroideae</taxon>
        <taxon>Anthemideae</taxon>
        <taxon>Anthemidinae</taxon>
        <taxon>Tanacetum</taxon>
    </lineage>
</organism>
<dbReference type="Pfam" id="PF13456">
    <property type="entry name" value="RVT_3"/>
    <property type="match status" value="1"/>
</dbReference>
<sequence length="332" mass="37974">MELYDLLRNNFDIFAWKPMDMTGVPRSIAEHRLNVREGCAPIRQKKKGQAPERNKDVQEESQKLDEDSADPLTMACNPPPTTQYGRVSSLFATPQMHASMRDKGYYQIQMAKADEEKTVFHTIIKSHTEQEILRDIEETFQTLRKINMKLNPKKCTFGVEEGMFLSHVVNMKGIKACPEKAEAVIKLQSLRTLKEPREHEIPHKQKWKFELEAFDITYRPRTSIRGQVLADFIAERPEEDGPPIETQVEEAIREPWTLFTDGLSCQEGSGAEPILTNLEGLKFTYALRFEFDASNNEAEYEALVAGLRIADQMGVQNLEAKVDSRLVANQIN</sequence>
<feature type="compositionally biased region" description="Basic and acidic residues" evidence="1">
    <location>
        <begin position="49"/>
        <end position="66"/>
    </location>
</feature>
<reference evidence="3" key="2">
    <citation type="submission" date="2022-01" db="EMBL/GenBank/DDBJ databases">
        <authorList>
            <person name="Yamashiro T."/>
            <person name="Shiraishi A."/>
            <person name="Satake H."/>
            <person name="Nakayama K."/>
        </authorList>
    </citation>
    <scope>NUCLEOTIDE SEQUENCE</scope>
</reference>
<keyword evidence="4" id="KW-1185">Reference proteome</keyword>
<dbReference type="InterPro" id="IPR043502">
    <property type="entry name" value="DNA/RNA_pol_sf"/>
</dbReference>
<keyword evidence="3" id="KW-0695">RNA-directed DNA polymerase</keyword>
<dbReference type="InterPro" id="IPR036397">
    <property type="entry name" value="RNaseH_sf"/>
</dbReference>
<dbReference type="InterPro" id="IPR043128">
    <property type="entry name" value="Rev_trsase/Diguanyl_cyclase"/>
</dbReference>
<dbReference type="Proteomes" id="UP001151760">
    <property type="component" value="Unassembled WGS sequence"/>
</dbReference>
<feature type="region of interest" description="Disordered" evidence="1">
    <location>
        <begin position="39"/>
        <end position="79"/>
    </location>
</feature>
<reference evidence="3" key="1">
    <citation type="journal article" date="2022" name="Int. J. Mol. Sci.">
        <title>Draft Genome of Tanacetum Coccineum: Genomic Comparison of Closely Related Tanacetum-Family Plants.</title>
        <authorList>
            <person name="Yamashiro T."/>
            <person name="Shiraishi A."/>
            <person name="Nakayama K."/>
            <person name="Satake H."/>
        </authorList>
    </citation>
    <scope>NUCLEOTIDE SEQUENCE</scope>
</reference>
<evidence type="ECO:0000313" key="3">
    <source>
        <dbReference type="EMBL" id="GJT39631.1"/>
    </source>
</evidence>
<name>A0ABQ5DMY6_9ASTR</name>
<accession>A0ABQ5DMY6</accession>
<dbReference type="PANTHER" id="PTHR48475:SF2">
    <property type="entry name" value="RIBONUCLEASE H"/>
    <property type="match status" value="1"/>
</dbReference>
<dbReference type="EMBL" id="BQNB010015403">
    <property type="protein sequence ID" value="GJT39631.1"/>
    <property type="molecule type" value="Genomic_DNA"/>
</dbReference>
<evidence type="ECO:0000259" key="2">
    <source>
        <dbReference type="PROSITE" id="PS50879"/>
    </source>
</evidence>
<protein>
    <submittedName>
        <fullName evidence="3">Reverse transcriptase domain-containing protein</fullName>
    </submittedName>
</protein>
<dbReference type="PROSITE" id="PS50879">
    <property type="entry name" value="RNASE_H_1"/>
    <property type="match status" value="1"/>
</dbReference>
<keyword evidence="3" id="KW-0548">Nucleotidyltransferase</keyword>
<comment type="caution">
    <text evidence="3">The sequence shown here is derived from an EMBL/GenBank/DDBJ whole genome shotgun (WGS) entry which is preliminary data.</text>
</comment>
<dbReference type="SUPFAM" id="SSF56672">
    <property type="entry name" value="DNA/RNA polymerases"/>
    <property type="match status" value="1"/>
</dbReference>
<evidence type="ECO:0000256" key="1">
    <source>
        <dbReference type="SAM" id="MobiDB-lite"/>
    </source>
</evidence>
<dbReference type="InterPro" id="IPR002156">
    <property type="entry name" value="RNaseH_domain"/>
</dbReference>
<feature type="domain" description="RNase H type-1" evidence="2">
    <location>
        <begin position="252"/>
        <end position="332"/>
    </location>
</feature>
<proteinExistence type="predicted"/>
<gene>
    <name evidence="3" type="ORF">Tco_0939496</name>
</gene>